<dbReference type="OrthoDB" id="8062037at2759"/>
<dbReference type="EMBL" id="SWFS01000435">
    <property type="protein sequence ID" value="KAA8904012.1"/>
    <property type="molecule type" value="Genomic_DNA"/>
</dbReference>
<feature type="compositionally biased region" description="Polar residues" evidence="2">
    <location>
        <begin position="53"/>
        <end position="69"/>
    </location>
</feature>
<evidence type="ECO:0000256" key="1">
    <source>
        <dbReference type="SAM" id="Coils"/>
    </source>
</evidence>
<reference evidence="3" key="1">
    <citation type="journal article" date="2019" name="G3 (Bethesda)">
        <title>Genome Assemblies of Two Rare Opportunistic Yeast Pathogens: Diutina rugosa (syn. Candida rugosa) and Trichomonascus ciferrii (syn. Candida ciferrii).</title>
        <authorList>
            <person name="Mixao V."/>
            <person name="Saus E."/>
            <person name="Hansen A.P."/>
            <person name="Lass-Florl C."/>
            <person name="Gabaldon T."/>
        </authorList>
    </citation>
    <scope>NUCLEOTIDE SEQUENCE</scope>
    <source>
        <strain evidence="3">CBS 4856</strain>
    </source>
</reference>
<feature type="region of interest" description="Disordered" evidence="2">
    <location>
        <begin position="503"/>
        <end position="525"/>
    </location>
</feature>
<dbReference type="Proteomes" id="UP000761534">
    <property type="component" value="Unassembled WGS sequence"/>
</dbReference>
<comment type="caution">
    <text evidence="3">The sequence shown here is derived from an EMBL/GenBank/DDBJ whole genome shotgun (WGS) entry which is preliminary data.</text>
</comment>
<dbReference type="AlphaFoldDB" id="A0A642URM4"/>
<dbReference type="VEuPathDB" id="FungiDB:TRICI_005617"/>
<keyword evidence="1" id="KW-0175">Coiled coil</keyword>
<evidence type="ECO:0008006" key="5">
    <source>
        <dbReference type="Google" id="ProtNLM"/>
    </source>
</evidence>
<protein>
    <recommendedName>
        <fullName evidence="5">Transcription factor domain-containing protein</fullName>
    </recommendedName>
</protein>
<name>A0A642URM4_9ASCO</name>
<feature type="coiled-coil region" evidence="1">
    <location>
        <begin position="9"/>
        <end position="36"/>
    </location>
</feature>
<evidence type="ECO:0000313" key="3">
    <source>
        <dbReference type="EMBL" id="KAA8904012.1"/>
    </source>
</evidence>
<evidence type="ECO:0000313" key="4">
    <source>
        <dbReference type="Proteomes" id="UP000761534"/>
    </source>
</evidence>
<feature type="region of interest" description="Disordered" evidence="2">
    <location>
        <begin position="53"/>
        <end position="74"/>
    </location>
</feature>
<evidence type="ECO:0000256" key="2">
    <source>
        <dbReference type="SAM" id="MobiDB-lite"/>
    </source>
</evidence>
<proteinExistence type="predicted"/>
<accession>A0A642URM4</accession>
<gene>
    <name evidence="3" type="ORF">TRICI_005617</name>
</gene>
<keyword evidence="4" id="KW-1185">Reference proteome</keyword>
<organism evidence="3 4">
    <name type="scientific">Trichomonascus ciferrii</name>
    <dbReference type="NCBI Taxonomy" id="44093"/>
    <lineage>
        <taxon>Eukaryota</taxon>
        <taxon>Fungi</taxon>
        <taxon>Dikarya</taxon>
        <taxon>Ascomycota</taxon>
        <taxon>Saccharomycotina</taxon>
        <taxon>Dipodascomycetes</taxon>
        <taxon>Dipodascales</taxon>
        <taxon>Trichomonascaceae</taxon>
        <taxon>Trichomonascus</taxon>
        <taxon>Trichomonascus ciferrii complex</taxon>
    </lineage>
</organism>
<sequence length="538" mass="61368">MKTRATSTHEQKMEKMAQLERVISDAQSELMQLSNEAGQDPPTGGLIVPELQSQTQARPQSRLQHSSYRNGCDSRDEDFLQRAVDRGLVTYETAREMYGIFQKDGAMYFPFDIIEKPDLEANCRVWPMATVTMVYAALANTHQNDTIEAFGRFIRTEVAHRMYVDFDFSIDLIYSVFMYMVFTFSSGDTEDSTVVSFFLILSGVITMDIANKDDIKAMHRAEPSSKRWKEARRNIQLFLAYHTGVTSMTASWYRQRLVNMTPVPSQYLDALSTTRNPDDLIVVYHIRANLLINSALEAITGPANLQPTAIKRSVDYYMNQLKDLRHLAEDGLGDQFFHGRYRYLLYDTLIMLEMALSENAVNQLIGHGCSSNDDWGFYILPFMHGAHHLVDSFVEVVQHGTIFPRFFYIRALYALVSLLRCNVIMWSFGQENTAELGLQDSLTKIQQAWSKCTQKSTTAQSLHPLLLKVEGWVQILDSKKADGDRPSREAVQKSSRLIQDLVRSLDQKAEPPPPPPSSAYDDQNQVEQILQELFSEII</sequence>